<evidence type="ECO:0000256" key="1">
    <source>
        <dbReference type="SAM" id="MobiDB-lite"/>
    </source>
</evidence>
<organism evidence="2 3">
    <name type="scientific">Pisolithus tinctorius Marx 270</name>
    <dbReference type="NCBI Taxonomy" id="870435"/>
    <lineage>
        <taxon>Eukaryota</taxon>
        <taxon>Fungi</taxon>
        <taxon>Dikarya</taxon>
        <taxon>Basidiomycota</taxon>
        <taxon>Agaricomycotina</taxon>
        <taxon>Agaricomycetes</taxon>
        <taxon>Agaricomycetidae</taxon>
        <taxon>Boletales</taxon>
        <taxon>Sclerodermatineae</taxon>
        <taxon>Pisolithaceae</taxon>
        <taxon>Pisolithus</taxon>
    </lineage>
</organism>
<accession>A0A0C3JB31</accession>
<protein>
    <submittedName>
        <fullName evidence="2">Uncharacterized protein</fullName>
    </submittedName>
</protein>
<dbReference type="InParanoid" id="A0A0C3JB31"/>
<gene>
    <name evidence="2" type="ORF">M404DRAFT_34625</name>
</gene>
<name>A0A0C3JB31_PISTI</name>
<proteinExistence type="predicted"/>
<dbReference type="AlphaFoldDB" id="A0A0C3JB31"/>
<reference evidence="3" key="2">
    <citation type="submission" date="2015-01" db="EMBL/GenBank/DDBJ databases">
        <title>Evolutionary Origins and Diversification of the Mycorrhizal Mutualists.</title>
        <authorList>
            <consortium name="DOE Joint Genome Institute"/>
            <consortium name="Mycorrhizal Genomics Consortium"/>
            <person name="Kohler A."/>
            <person name="Kuo A."/>
            <person name="Nagy L.G."/>
            <person name="Floudas D."/>
            <person name="Copeland A."/>
            <person name="Barry K.W."/>
            <person name="Cichocki N."/>
            <person name="Veneault-Fourrey C."/>
            <person name="LaButti K."/>
            <person name="Lindquist E.A."/>
            <person name="Lipzen A."/>
            <person name="Lundell T."/>
            <person name="Morin E."/>
            <person name="Murat C."/>
            <person name="Riley R."/>
            <person name="Ohm R."/>
            <person name="Sun H."/>
            <person name="Tunlid A."/>
            <person name="Henrissat B."/>
            <person name="Grigoriev I.V."/>
            <person name="Hibbett D.S."/>
            <person name="Martin F."/>
        </authorList>
    </citation>
    <scope>NUCLEOTIDE SEQUENCE [LARGE SCALE GENOMIC DNA]</scope>
    <source>
        <strain evidence="3">Marx 270</strain>
    </source>
</reference>
<dbReference type="EMBL" id="KN832083">
    <property type="protein sequence ID" value="KIN94846.1"/>
    <property type="molecule type" value="Genomic_DNA"/>
</dbReference>
<reference evidence="2 3" key="1">
    <citation type="submission" date="2014-04" db="EMBL/GenBank/DDBJ databases">
        <authorList>
            <consortium name="DOE Joint Genome Institute"/>
            <person name="Kuo A."/>
            <person name="Kohler A."/>
            <person name="Costa M.D."/>
            <person name="Nagy L.G."/>
            <person name="Floudas D."/>
            <person name="Copeland A."/>
            <person name="Barry K.W."/>
            <person name="Cichocki N."/>
            <person name="Veneault-Fourrey C."/>
            <person name="LaButti K."/>
            <person name="Lindquist E.A."/>
            <person name="Lipzen A."/>
            <person name="Lundell T."/>
            <person name="Morin E."/>
            <person name="Murat C."/>
            <person name="Sun H."/>
            <person name="Tunlid A."/>
            <person name="Henrissat B."/>
            <person name="Grigoriev I.V."/>
            <person name="Hibbett D.S."/>
            <person name="Martin F."/>
            <person name="Nordberg H.P."/>
            <person name="Cantor M.N."/>
            <person name="Hua S.X."/>
        </authorList>
    </citation>
    <scope>NUCLEOTIDE SEQUENCE [LARGE SCALE GENOMIC DNA]</scope>
    <source>
        <strain evidence="2 3">Marx 270</strain>
    </source>
</reference>
<dbReference type="HOGENOM" id="CLU_2528341_0_0_1"/>
<feature type="compositionally biased region" description="Polar residues" evidence="1">
    <location>
        <begin position="1"/>
        <end position="10"/>
    </location>
</feature>
<evidence type="ECO:0000313" key="2">
    <source>
        <dbReference type="EMBL" id="KIN94846.1"/>
    </source>
</evidence>
<evidence type="ECO:0000313" key="3">
    <source>
        <dbReference type="Proteomes" id="UP000054217"/>
    </source>
</evidence>
<keyword evidence="3" id="KW-1185">Reference proteome</keyword>
<sequence>MSIRNSTVVSPQPPPRHVAGKSHRSSVKTPVTSLALLLRTFLRNAGTPLRLWSLSFVHSTSALETKRKDLSGPTIRVTCESKEF</sequence>
<feature type="region of interest" description="Disordered" evidence="1">
    <location>
        <begin position="1"/>
        <end position="26"/>
    </location>
</feature>
<dbReference type="Proteomes" id="UP000054217">
    <property type="component" value="Unassembled WGS sequence"/>
</dbReference>